<evidence type="ECO:0000256" key="4">
    <source>
        <dbReference type="ARBA" id="ARBA00022825"/>
    </source>
</evidence>
<dbReference type="PRINTS" id="PR00834">
    <property type="entry name" value="PROTEASES2C"/>
</dbReference>
<dbReference type="Pfam" id="PF13365">
    <property type="entry name" value="Trypsin_2"/>
    <property type="match status" value="1"/>
</dbReference>
<keyword evidence="7" id="KW-1185">Reference proteome</keyword>
<dbReference type="InterPro" id="IPR046449">
    <property type="entry name" value="DEGP_PDZ_sf"/>
</dbReference>
<dbReference type="InterPro" id="IPR041517">
    <property type="entry name" value="DEGP_PDZ"/>
</dbReference>
<dbReference type="Pfam" id="PF17815">
    <property type="entry name" value="PDZ_3"/>
    <property type="match status" value="1"/>
</dbReference>
<keyword evidence="3" id="KW-0378">Hydrolase</keyword>
<dbReference type="InterPro" id="IPR001940">
    <property type="entry name" value="Peptidase_S1C"/>
</dbReference>
<keyword evidence="2" id="KW-0645">Protease</keyword>
<evidence type="ECO:0000256" key="3">
    <source>
        <dbReference type="ARBA" id="ARBA00022801"/>
    </source>
</evidence>
<comment type="caution">
    <text evidence="6">The sequence shown here is derived from an EMBL/GenBank/DDBJ whole genome shotgun (WGS) entry which is preliminary data.</text>
</comment>
<accession>A0ABV2AHF9</accession>
<evidence type="ECO:0000256" key="1">
    <source>
        <dbReference type="ARBA" id="ARBA00010541"/>
    </source>
</evidence>
<dbReference type="InterPro" id="IPR009003">
    <property type="entry name" value="Peptidase_S1_PA"/>
</dbReference>
<evidence type="ECO:0000259" key="5">
    <source>
        <dbReference type="Pfam" id="PF17815"/>
    </source>
</evidence>
<evidence type="ECO:0000313" key="7">
    <source>
        <dbReference type="Proteomes" id="UP001439008"/>
    </source>
</evidence>
<proteinExistence type="inferred from homology"/>
<sequence>MHTYFYNTSSKFRSQNGENDNKILKNEHLKNKQPDFTISKKNEHLKNTKMNKAPALKPPIDKLIEKSDVHVPKKTESTKCVMRKSYMPPSDLIVRVDCPILVTAPEGQVWEKKIEGKKISTGFAVKLPNHELIIVMNAHGVKDCITRDNGEKIVAVMTHEDEKFDGKVVMENDYIDIAFVRPVALEDKSILRILNKIKDVAVPLDSLRIPSIRDIKFPKIGMPVTIKGYSCGQKQLTVTHGNITSISDNIYVHKDYFGITISIDATVASGNSGGPVFDEDGIIIGIVFEGYESNYFIIPFVVLEVCICRYINLSGNDTSTFVRMGELETNLTLQGVETEDEASFYHLQPEEKGMRVVKDCRELRADDVIVEVEGLGLNERGVVLVNAFEDNTERVPFDFRALCILLTEMNPNLEFTVVRTEKGITKRFNIKHRCGSTNDLVAKYFNEDNNDYIDILGQTIRPLSLEMFMEDIQTKSFTVDELHALVEGKKRYKNETALVFRVTGNTSNAIKYMPHHNAIIKEINGIEPRNLAEAAIALKQPVQNKKRKFIRIKFANGNLIVLNEDRFEDENAKMALETGMTLQLRCSEFLSRKRCLCNGDLCEFEISKTFVTCAICKKKVAALEFKDNHVTMVSPSK</sequence>
<keyword evidence="4" id="KW-0720">Serine protease</keyword>
<gene>
    <name evidence="6" type="ORF">MHBO_000978</name>
</gene>
<comment type="similarity">
    <text evidence="1">Belongs to the peptidase S1C family.</text>
</comment>
<evidence type="ECO:0000256" key="2">
    <source>
        <dbReference type="ARBA" id="ARBA00022670"/>
    </source>
</evidence>
<protein>
    <recommendedName>
        <fullName evidence="5">Protease Do-like PDZ domain-containing protein</fullName>
    </recommendedName>
</protein>
<dbReference type="PANTHER" id="PTHR45980">
    <property type="match status" value="1"/>
</dbReference>
<dbReference type="PANTHER" id="PTHR45980:SF9">
    <property type="entry name" value="PROTEASE DO-LIKE 10, MITOCHONDRIAL-RELATED"/>
    <property type="match status" value="1"/>
</dbReference>
<dbReference type="EMBL" id="JBDODL010000202">
    <property type="protein sequence ID" value="MES1919114.1"/>
    <property type="molecule type" value="Genomic_DNA"/>
</dbReference>
<name>A0ABV2AHF9_9EUKA</name>
<dbReference type="Proteomes" id="UP001439008">
    <property type="component" value="Unassembled WGS sequence"/>
</dbReference>
<dbReference type="Gene3D" id="3.20.190.20">
    <property type="match status" value="1"/>
</dbReference>
<evidence type="ECO:0000313" key="6">
    <source>
        <dbReference type="EMBL" id="MES1919114.1"/>
    </source>
</evidence>
<organism evidence="6 7">
    <name type="scientific">Bonamia ostreae</name>
    <dbReference type="NCBI Taxonomy" id="126728"/>
    <lineage>
        <taxon>Eukaryota</taxon>
        <taxon>Sar</taxon>
        <taxon>Rhizaria</taxon>
        <taxon>Endomyxa</taxon>
        <taxon>Ascetosporea</taxon>
        <taxon>Haplosporida</taxon>
        <taxon>Bonamia</taxon>
    </lineage>
</organism>
<dbReference type="SUPFAM" id="SSF50494">
    <property type="entry name" value="Trypsin-like serine proteases"/>
    <property type="match status" value="1"/>
</dbReference>
<dbReference type="Gene3D" id="2.40.10.120">
    <property type="match status" value="1"/>
</dbReference>
<reference evidence="6 7" key="1">
    <citation type="journal article" date="2024" name="BMC Biol.">
        <title>Comparative genomics of Ascetosporea gives new insight into the evolutionary basis for animal parasitism in Rhizaria.</title>
        <authorList>
            <person name="Hiltunen Thoren M."/>
            <person name="Onut-Brannstrom I."/>
            <person name="Alfjorden A."/>
            <person name="Peckova H."/>
            <person name="Swords F."/>
            <person name="Hooper C."/>
            <person name="Holzer A.S."/>
            <person name="Bass D."/>
            <person name="Burki F."/>
        </authorList>
    </citation>
    <scope>NUCLEOTIDE SEQUENCE [LARGE SCALE GENOMIC DNA]</scope>
    <source>
        <strain evidence="6">20-A016</strain>
    </source>
</reference>
<feature type="domain" description="Protease Do-like PDZ" evidence="5">
    <location>
        <begin position="462"/>
        <end position="573"/>
    </location>
</feature>